<sequence>MLPPRTIHFGNTGVFWECRESLLSEFHPADMPSVESFHSLVYGDENEIRTDYLWRFVVKRYSAANLTKRQDNFPALAGIARAVADATGDEYLAGLWKCDIGFHLCWSAVRPERERERRHSHGPDWLAPSWSWASIEGPVSHLNIGADREVNLTGDFATRLAHVYNTEMMFSGVAPFGQLSWGVLYLRCSVILSGWLRKRDLSPEYADEFWFDVAGADGADETLTRIICAEIVNNTEFPEEKYAITLI</sequence>
<comment type="caution">
    <text evidence="1">The sequence shown here is derived from an EMBL/GenBank/DDBJ whole genome shotgun (WGS) entry which is preliminary data.</text>
</comment>
<dbReference type="AlphaFoldDB" id="A0AAW0R1Z0"/>
<evidence type="ECO:0000313" key="1">
    <source>
        <dbReference type="EMBL" id="KAK8121233.1"/>
    </source>
</evidence>
<keyword evidence="2" id="KW-1185">Reference proteome</keyword>
<organism evidence="1 2">
    <name type="scientific">Apiospora kogelbergensis</name>
    <dbReference type="NCBI Taxonomy" id="1337665"/>
    <lineage>
        <taxon>Eukaryota</taxon>
        <taxon>Fungi</taxon>
        <taxon>Dikarya</taxon>
        <taxon>Ascomycota</taxon>
        <taxon>Pezizomycotina</taxon>
        <taxon>Sordariomycetes</taxon>
        <taxon>Xylariomycetidae</taxon>
        <taxon>Amphisphaeriales</taxon>
        <taxon>Apiosporaceae</taxon>
        <taxon>Apiospora</taxon>
    </lineage>
</organism>
<dbReference type="EMBL" id="JAQQWP010000004">
    <property type="protein sequence ID" value="KAK8121233.1"/>
    <property type="molecule type" value="Genomic_DNA"/>
</dbReference>
<dbReference type="PANTHER" id="PTHR33112">
    <property type="entry name" value="DOMAIN PROTEIN, PUTATIVE-RELATED"/>
    <property type="match status" value="1"/>
</dbReference>
<gene>
    <name evidence="1" type="ORF">PG999_005353</name>
</gene>
<dbReference type="PANTHER" id="PTHR33112:SF8">
    <property type="entry name" value="HETEROKARYON INCOMPATIBILITY DOMAIN-CONTAINING PROTEIN"/>
    <property type="match status" value="1"/>
</dbReference>
<evidence type="ECO:0000313" key="2">
    <source>
        <dbReference type="Proteomes" id="UP001392437"/>
    </source>
</evidence>
<accession>A0AAW0R1Z0</accession>
<reference evidence="1 2" key="1">
    <citation type="submission" date="2023-01" db="EMBL/GenBank/DDBJ databases">
        <title>Analysis of 21 Apiospora genomes using comparative genomics revels a genus with tremendous synthesis potential of carbohydrate active enzymes and secondary metabolites.</title>
        <authorList>
            <person name="Sorensen T."/>
        </authorList>
    </citation>
    <scope>NUCLEOTIDE SEQUENCE [LARGE SCALE GENOMIC DNA]</scope>
    <source>
        <strain evidence="1 2">CBS 117206</strain>
    </source>
</reference>
<proteinExistence type="predicted"/>
<protein>
    <submittedName>
        <fullName evidence="1">Pantothenate transporter</fullName>
    </submittedName>
</protein>
<name>A0AAW0R1Z0_9PEZI</name>
<dbReference type="Proteomes" id="UP001392437">
    <property type="component" value="Unassembled WGS sequence"/>
</dbReference>